<dbReference type="EMBL" id="FOKG01000011">
    <property type="protein sequence ID" value="SFB44153.1"/>
    <property type="molecule type" value="Genomic_DNA"/>
</dbReference>
<dbReference type="SUPFAM" id="SSF47090">
    <property type="entry name" value="PGBD-like"/>
    <property type="match status" value="1"/>
</dbReference>
<protein>
    <recommendedName>
        <fullName evidence="3">Peptidoglycan binding domain-containing protein</fullName>
    </recommendedName>
</protein>
<sequence length="306" mass="32278">MRMRPRIVRSGAVPITPATRPATRRKRGLLTKVAVLTAGTAMSFGVAAPAQAEHDVAAMALPSANMEAVLKAAQIDPRRAGTELTPGSKASVVLVEEALTARGLLDGKYVDGHFGTATISAYAAYQRSLGYSGIDASGLPGPTSLQKLGSQRYTVTNVVSAGSRVTYHGRTMNTRTKAMLVEAERLLGRQLSVTQGSYNPGGVGGSAGTHDGGGALDLSVQGMTSGTRTDVVRKLRNVGFAAWLRTPAQGNWAYHIHAIAVNDPDQSSAAQHQAGDYYLGYNGLANRARDDGPQVTKVTWEEYKRG</sequence>
<name>A0A1I1B6J9_9PSEU</name>
<evidence type="ECO:0008006" key="3">
    <source>
        <dbReference type="Google" id="ProtNLM"/>
    </source>
</evidence>
<reference evidence="2" key="1">
    <citation type="submission" date="2016-10" db="EMBL/GenBank/DDBJ databases">
        <authorList>
            <person name="Varghese N."/>
            <person name="Submissions S."/>
        </authorList>
    </citation>
    <scope>NUCLEOTIDE SEQUENCE [LARGE SCALE GENOMIC DNA]</scope>
    <source>
        <strain evidence="2">CGMCC 4.3568</strain>
    </source>
</reference>
<accession>A0A1I1B6J9</accession>
<dbReference type="AlphaFoldDB" id="A0A1I1B6J9"/>
<evidence type="ECO:0000313" key="2">
    <source>
        <dbReference type="Proteomes" id="UP000243799"/>
    </source>
</evidence>
<organism evidence="1 2">
    <name type="scientific">Amycolatopsis marina</name>
    <dbReference type="NCBI Taxonomy" id="490629"/>
    <lineage>
        <taxon>Bacteria</taxon>
        <taxon>Bacillati</taxon>
        <taxon>Actinomycetota</taxon>
        <taxon>Actinomycetes</taxon>
        <taxon>Pseudonocardiales</taxon>
        <taxon>Pseudonocardiaceae</taxon>
        <taxon>Amycolatopsis</taxon>
    </lineage>
</organism>
<dbReference type="Gene3D" id="1.10.101.10">
    <property type="entry name" value="PGBD-like superfamily/PGBD"/>
    <property type="match status" value="1"/>
</dbReference>
<evidence type="ECO:0000313" key="1">
    <source>
        <dbReference type="EMBL" id="SFB44153.1"/>
    </source>
</evidence>
<dbReference type="STRING" id="490629.SAMN05216266_111170"/>
<dbReference type="InterPro" id="IPR036366">
    <property type="entry name" value="PGBDSf"/>
</dbReference>
<keyword evidence="2" id="KW-1185">Reference proteome</keyword>
<proteinExistence type="predicted"/>
<gene>
    <name evidence="1" type="ORF">SAMN05216266_111170</name>
</gene>
<dbReference type="Proteomes" id="UP000243799">
    <property type="component" value="Unassembled WGS sequence"/>
</dbReference>
<dbReference type="InterPro" id="IPR036365">
    <property type="entry name" value="PGBD-like_sf"/>
</dbReference>